<protein>
    <submittedName>
        <fullName evidence="3">GEVED domain-containing protein</fullName>
    </submittedName>
</protein>
<evidence type="ECO:0000313" key="3">
    <source>
        <dbReference type="EMBL" id="MCL1124946.1"/>
    </source>
</evidence>
<dbReference type="EMBL" id="JAKIKS010000035">
    <property type="protein sequence ID" value="MCL1124946.1"/>
    <property type="molecule type" value="Genomic_DNA"/>
</dbReference>
<gene>
    <name evidence="3" type="ORF">L2764_10780</name>
</gene>
<dbReference type="Proteomes" id="UP001203423">
    <property type="component" value="Unassembled WGS sequence"/>
</dbReference>
<feature type="signal peptide" evidence="1">
    <location>
        <begin position="1"/>
        <end position="19"/>
    </location>
</feature>
<accession>A0ABT0LB76</accession>
<evidence type="ECO:0000313" key="4">
    <source>
        <dbReference type="Proteomes" id="UP001203423"/>
    </source>
</evidence>
<dbReference type="Pfam" id="PF20009">
    <property type="entry name" value="GEVED"/>
    <property type="match status" value="1"/>
</dbReference>
<keyword evidence="1" id="KW-0732">Signal</keyword>
<reference evidence="3 4" key="1">
    <citation type="submission" date="2022-01" db="EMBL/GenBank/DDBJ databases">
        <title>Whole genome-based taxonomy of the Shewanellaceae.</title>
        <authorList>
            <person name="Martin-Rodriguez A.J."/>
        </authorList>
    </citation>
    <scope>NUCLEOTIDE SEQUENCE [LARGE SCALE GENOMIC DNA]</scope>
    <source>
        <strain evidence="3 4">DSM 17177</strain>
    </source>
</reference>
<proteinExistence type="predicted"/>
<evidence type="ECO:0000259" key="2">
    <source>
        <dbReference type="Pfam" id="PF20009"/>
    </source>
</evidence>
<name>A0ABT0LB76_9GAMM</name>
<dbReference type="InterPro" id="IPR045474">
    <property type="entry name" value="GEVED"/>
</dbReference>
<sequence>MFNKYSLVFLLGLSGSVAAEGIDDAAFNELGDLLTVDQAQGRFDWLEQCYSGLMVEIWEKTHDATQVLTNSEKIRQLKELWVSQDKITKGQVNYLSFANADFTNPYGWYAGTDVTQNCTLMPTEYEAVALKTTVIDHQYCANASYDSEWEWIASVSMDGKTHASNANPYTQVSGLVFPMRLNQEHEMALTPGFQIPDDPSFLGARVWIDWNQDGSFSIDEMVFSGQGSETFNFNVAVPSTATPGVSMMRVAMDAGGGFNNACTRNWYGEVEDYLVTVQ</sequence>
<comment type="caution">
    <text evidence="3">The sequence shown here is derived from an EMBL/GenBank/DDBJ whole genome shotgun (WGS) entry which is preliminary data.</text>
</comment>
<feature type="chain" id="PRO_5046034359" evidence="1">
    <location>
        <begin position="20"/>
        <end position="278"/>
    </location>
</feature>
<organism evidence="3 4">
    <name type="scientific">Shewanella surugensis</name>
    <dbReference type="NCBI Taxonomy" id="212020"/>
    <lineage>
        <taxon>Bacteria</taxon>
        <taxon>Pseudomonadati</taxon>
        <taxon>Pseudomonadota</taxon>
        <taxon>Gammaproteobacteria</taxon>
        <taxon>Alteromonadales</taxon>
        <taxon>Shewanellaceae</taxon>
        <taxon>Shewanella</taxon>
    </lineage>
</organism>
<feature type="domain" description="GEVED" evidence="2">
    <location>
        <begin position="205"/>
        <end position="276"/>
    </location>
</feature>
<dbReference type="RefSeq" id="WP_248940221.1">
    <property type="nucleotide sequence ID" value="NZ_JAKIKS010000035.1"/>
</dbReference>
<keyword evidence="4" id="KW-1185">Reference proteome</keyword>
<evidence type="ECO:0000256" key="1">
    <source>
        <dbReference type="SAM" id="SignalP"/>
    </source>
</evidence>